<reference evidence="9" key="2">
    <citation type="submission" date="2023-05" db="EMBL/GenBank/DDBJ databases">
        <authorList>
            <consortium name="Lawrence Berkeley National Laboratory"/>
            <person name="Steindorff A."/>
            <person name="Hensen N."/>
            <person name="Bonometti L."/>
            <person name="Westerberg I."/>
            <person name="Brannstrom I.O."/>
            <person name="Guillou S."/>
            <person name="Cros-Aarteil S."/>
            <person name="Calhoun S."/>
            <person name="Haridas S."/>
            <person name="Kuo A."/>
            <person name="Mondo S."/>
            <person name="Pangilinan J."/>
            <person name="Riley R."/>
            <person name="Labutti K."/>
            <person name="Andreopoulos B."/>
            <person name="Lipzen A."/>
            <person name="Chen C."/>
            <person name="Yanf M."/>
            <person name="Daum C."/>
            <person name="Ng V."/>
            <person name="Clum A."/>
            <person name="Ohm R."/>
            <person name="Martin F."/>
            <person name="Silar P."/>
            <person name="Natvig D."/>
            <person name="Lalanne C."/>
            <person name="Gautier V."/>
            <person name="Ament-Velasquez S.L."/>
            <person name="Kruys A."/>
            <person name="Hutchinson M.I."/>
            <person name="Powell A.J."/>
            <person name="Barry K."/>
            <person name="Miller A.N."/>
            <person name="Grigoriev I.V."/>
            <person name="Debuchy R."/>
            <person name="Gladieux P."/>
            <person name="Thoren M.H."/>
            <person name="Johannesson H."/>
        </authorList>
    </citation>
    <scope>NUCLEOTIDE SEQUENCE</scope>
    <source>
        <strain evidence="9">CBS 731.68</strain>
    </source>
</reference>
<feature type="transmembrane region" description="Helical" evidence="6">
    <location>
        <begin position="136"/>
        <end position="157"/>
    </location>
</feature>
<dbReference type="Pfam" id="PF08240">
    <property type="entry name" value="ADH_N"/>
    <property type="match status" value="1"/>
</dbReference>
<accession>A0AAN6TV78</accession>
<dbReference type="EMBL" id="MU853238">
    <property type="protein sequence ID" value="KAK4120571.1"/>
    <property type="molecule type" value="Genomic_DNA"/>
</dbReference>
<proteinExistence type="inferred from homology"/>
<dbReference type="SUPFAM" id="SSF51735">
    <property type="entry name" value="NAD(P)-binding Rossmann-fold domains"/>
    <property type="match status" value="1"/>
</dbReference>
<keyword evidence="5" id="KW-0560">Oxidoreductase</keyword>
<name>A0AAN6TV78_9PEZI</name>
<dbReference type="PANTHER" id="PTHR43350">
    <property type="entry name" value="NAD-DEPENDENT ALCOHOL DEHYDROGENASE"/>
    <property type="match status" value="1"/>
</dbReference>
<organism evidence="9 10">
    <name type="scientific">Parathielavia appendiculata</name>
    <dbReference type="NCBI Taxonomy" id="2587402"/>
    <lineage>
        <taxon>Eukaryota</taxon>
        <taxon>Fungi</taxon>
        <taxon>Dikarya</taxon>
        <taxon>Ascomycota</taxon>
        <taxon>Pezizomycotina</taxon>
        <taxon>Sordariomycetes</taxon>
        <taxon>Sordariomycetidae</taxon>
        <taxon>Sordariales</taxon>
        <taxon>Chaetomiaceae</taxon>
        <taxon>Parathielavia</taxon>
    </lineage>
</organism>
<dbReference type="RefSeq" id="XP_062644342.1">
    <property type="nucleotide sequence ID" value="XM_062794902.1"/>
</dbReference>
<feature type="domain" description="Alcohol dehydrogenase-like C-terminal" evidence="7">
    <location>
        <begin position="160"/>
        <end position="241"/>
    </location>
</feature>
<dbReference type="Proteomes" id="UP001302602">
    <property type="component" value="Unassembled WGS sequence"/>
</dbReference>
<keyword evidence="10" id="KW-1185">Reference proteome</keyword>
<dbReference type="Gene3D" id="3.40.50.720">
    <property type="entry name" value="NAD(P)-binding Rossmann-like Domain"/>
    <property type="match status" value="2"/>
</dbReference>
<dbReference type="Pfam" id="PF00107">
    <property type="entry name" value="ADH_zinc_N"/>
    <property type="match status" value="1"/>
</dbReference>
<dbReference type="GeneID" id="87831671"/>
<feature type="domain" description="Alcohol dehydrogenase-like N-terminal" evidence="8">
    <location>
        <begin position="6"/>
        <end position="80"/>
    </location>
</feature>
<protein>
    <submittedName>
        <fullName evidence="9">NAD(P)-binding protein</fullName>
    </submittedName>
</protein>
<dbReference type="SUPFAM" id="SSF50129">
    <property type="entry name" value="GroES-like"/>
    <property type="match status" value="1"/>
</dbReference>
<evidence type="ECO:0000259" key="7">
    <source>
        <dbReference type="Pfam" id="PF00107"/>
    </source>
</evidence>
<keyword evidence="6" id="KW-0472">Membrane</keyword>
<evidence type="ECO:0000256" key="1">
    <source>
        <dbReference type="ARBA" id="ARBA00001947"/>
    </source>
</evidence>
<gene>
    <name evidence="9" type="ORF">N657DRAFT_658459</name>
</gene>
<dbReference type="InterPro" id="IPR013154">
    <property type="entry name" value="ADH-like_N"/>
</dbReference>
<keyword evidence="3" id="KW-0479">Metal-binding</keyword>
<reference evidence="9" key="1">
    <citation type="journal article" date="2023" name="Mol. Phylogenet. Evol.">
        <title>Genome-scale phylogeny and comparative genomics of the fungal order Sordariales.</title>
        <authorList>
            <person name="Hensen N."/>
            <person name="Bonometti L."/>
            <person name="Westerberg I."/>
            <person name="Brannstrom I.O."/>
            <person name="Guillou S."/>
            <person name="Cros-Aarteil S."/>
            <person name="Calhoun S."/>
            <person name="Haridas S."/>
            <person name="Kuo A."/>
            <person name="Mondo S."/>
            <person name="Pangilinan J."/>
            <person name="Riley R."/>
            <person name="LaButti K."/>
            <person name="Andreopoulos B."/>
            <person name="Lipzen A."/>
            <person name="Chen C."/>
            <person name="Yan M."/>
            <person name="Daum C."/>
            <person name="Ng V."/>
            <person name="Clum A."/>
            <person name="Steindorff A."/>
            <person name="Ohm R.A."/>
            <person name="Martin F."/>
            <person name="Silar P."/>
            <person name="Natvig D.O."/>
            <person name="Lalanne C."/>
            <person name="Gautier V."/>
            <person name="Ament-Velasquez S.L."/>
            <person name="Kruys A."/>
            <person name="Hutchinson M.I."/>
            <person name="Powell A.J."/>
            <person name="Barry K."/>
            <person name="Miller A.N."/>
            <person name="Grigoriev I.V."/>
            <person name="Debuchy R."/>
            <person name="Gladieux P."/>
            <person name="Hiltunen Thoren M."/>
            <person name="Johannesson H."/>
        </authorList>
    </citation>
    <scope>NUCLEOTIDE SEQUENCE</scope>
    <source>
        <strain evidence="9">CBS 731.68</strain>
    </source>
</reference>
<comment type="cofactor">
    <cofactor evidence="1">
        <name>Zn(2+)</name>
        <dbReference type="ChEBI" id="CHEBI:29105"/>
    </cofactor>
</comment>
<dbReference type="InterPro" id="IPR036291">
    <property type="entry name" value="NAD(P)-bd_dom_sf"/>
</dbReference>
<evidence type="ECO:0000256" key="4">
    <source>
        <dbReference type="ARBA" id="ARBA00022833"/>
    </source>
</evidence>
<dbReference type="InterPro" id="IPR013149">
    <property type="entry name" value="ADH-like_C"/>
</dbReference>
<keyword evidence="6" id="KW-0812">Transmembrane</keyword>
<dbReference type="Gene3D" id="3.90.180.10">
    <property type="entry name" value="Medium-chain alcohol dehydrogenases, catalytic domain"/>
    <property type="match status" value="2"/>
</dbReference>
<evidence type="ECO:0000256" key="5">
    <source>
        <dbReference type="ARBA" id="ARBA00023002"/>
    </source>
</evidence>
<keyword evidence="4" id="KW-0862">Zinc</keyword>
<dbReference type="GO" id="GO:0016491">
    <property type="term" value="F:oxidoreductase activity"/>
    <property type="evidence" value="ECO:0007669"/>
    <property type="project" value="UniProtKB-KW"/>
</dbReference>
<evidence type="ECO:0000313" key="10">
    <source>
        <dbReference type="Proteomes" id="UP001302602"/>
    </source>
</evidence>
<dbReference type="AlphaFoldDB" id="A0AAN6TV78"/>
<evidence type="ECO:0000256" key="6">
    <source>
        <dbReference type="SAM" id="Phobius"/>
    </source>
</evidence>
<comment type="caution">
    <text evidence="9">The sequence shown here is derived from an EMBL/GenBank/DDBJ whole genome shotgun (WGS) entry which is preliminary data.</text>
</comment>
<evidence type="ECO:0000256" key="3">
    <source>
        <dbReference type="ARBA" id="ARBA00022723"/>
    </source>
</evidence>
<sequence length="279" mass="28920">MTPIMMYSGVCHTDLLLQQGGLAPFLDFPAIARHEGAGGYILRVGDHALLSFAACGDCGSCRDDKFSSCSSFPSLNLSGICRADGSSPAKLSDGRPVRSHFFGQSSHSRMSVVHETCVTGAGTILNFLNPRSDQTVAVFGAGSVGFAAILAAAGILIRQIGSLAAEVKNATGGLGVDFAVDTTGVSAVVEQMLDCLAYSGTAASVGSPPKDDMINVGSGSFFAGKKTWVSIAEGDSDPPEVVATPPSLDRKVPVYPVTEIEKAITDMKDGRLIKPIAKF</sequence>
<dbReference type="PANTHER" id="PTHR43350:SF2">
    <property type="entry name" value="GROES-LIKE ZINC-BINDING ALCOHOL DEHYDROGENASE FAMILY PROTEIN"/>
    <property type="match status" value="1"/>
</dbReference>
<evidence type="ECO:0000256" key="2">
    <source>
        <dbReference type="ARBA" id="ARBA00008072"/>
    </source>
</evidence>
<keyword evidence="6" id="KW-1133">Transmembrane helix</keyword>
<evidence type="ECO:0000259" key="8">
    <source>
        <dbReference type="Pfam" id="PF08240"/>
    </source>
</evidence>
<comment type="similarity">
    <text evidence="2">Belongs to the zinc-containing alcohol dehydrogenase family.</text>
</comment>
<evidence type="ECO:0000313" key="9">
    <source>
        <dbReference type="EMBL" id="KAK4120571.1"/>
    </source>
</evidence>
<dbReference type="InterPro" id="IPR011032">
    <property type="entry name" value="GroES-like_sf"/>
</dbReference>
<dbReference type="GO" id="GO:0046872">
    <property type="term" value="F:metal ion binding"/>
    <property type="evidence" value="ECO:0007669"/>
    <property type="project" value="UniProtKB-KW"/>
</dbReference>